<name>A0A8H7CAA8_9AGAR</name>
<dbReference type="AlphaFoldDB" id="A0A8H7CAA8"/>
<dbReference type="PANTHER" id="PTHR43668">
    <property type="entry name" value="ALLANTOINASE"/>
    <property type="match status" value="1"/>
</dbReference>
<dbReference type="EMBL" id="JACAZI010000033">
    <property type="protein sequence ID" value="KAF7330294.1"/>
    <property type="molecule type" value="Genomic_DNA"/>
</dbReference>
<dbReference type="SUPFAM" id="SSF51338">
    <property type="entry name" value="Composite domain of metallo-dependent hydrolases"/>
    <property type="match status" value="1"/>
</dbReference>
<dbReference type="Proteomes" id="UP000620124">
    <property type="component" value="Unassembled WGS sequence"/>
</dbReference>
<comment type="caution">
    <text evidence="2">The sequence shown here is derived from an EMBL/GenBank/DDBJ whole genome shotgun (WGS) entry which is preliminary data.</text>
</comment>
<dbReference type="OrthoDB" id="10258955at2759"/>
<dbReference type="InterPro" id="IPR036291">
    <property type="entry name" value="NAD(P)-bd_dom_sf"/>
</dbReference>
<accession>A0A8H7CAA8</accession>
<dbReference type="PANTHER" id="PTHR43668:SF5">
    <property type="entry name" value="AMIDOHYDROLASE 3 DOMAIN-CONTAINING PROTEIN"/>
    <property type="match status" value="1"/>
</dbReference>
<dbReference type="Gene3D" id="3.20.20.140">
    <property type="entry name" value="Metal-dependent hydrolases"/>
    <property type="match status" value="2"/>
</dbReference>
<organism evidence="2 3">
    <name type="scientific">Mycena venus</name>
    <dbReference type="NCBI Taxonomy" id="2733690"/>
    <lineage>
        <taxon>Eukaryota</taxon>
        <taxon>Fungi</taxon>
        <taxon>Dikarya</taxon>
        <taxon>Basidiomycota</taxon>
        <taxon>Agaricomycotina</taxon>
        <taxon>Agaricomycetes</taxon>
        <taxon>Agaricomycetidae</taxon>
        <taxon>Agaricales</taxon>
        <taxon>Marasmiineae</taxon>
        <taxon>Mycenaceae</taxon>
        <taxon>Mycena</taxon>
    </lineage>
</organism>
<reference evidence="2" key="1">
    <citation type="submission" date="2020-05" db="EMBL/GenBank/DDBJ databases">
        <title>Mycena genomes resolve the evolution of fungal bioluminescence.</title>
        <authorList>
            <person name="Tsai I.J."/>
        </authorList>
    </citation>
    <scope>NUCLEOTIDE SEQUENCE</scope>
    <source>
        <strain evidence="2">CCC161011</strain>
    </source>
</reference>
<dbReference type="Pfam" id="PF01979">
    <property type="entry name" value="Amidohydro_1"/>
    <property type="match status" value="1"/>
</dbReference>
<gene>
    <name evidence="2" type="ORF">MVEN_02467300</name>
</gene>
<dbReference type="InterPro" id="IPR032466">
    <property type="entry name" value="Metal_Hydrolase"/>
</dbReference>
<evidence type="ECO:0000313" key="3">
    <source>
        <dbReference type="Proteomes" id="UP000620124"/>
    </source>
</evidence>
<dbReference type="GO" id="GO:0005737">
    <property type="term" value="C:cytoplasm"/>
    <property type="evidence" value="ECO:0007669"/>
    <property type="project" value="TreeGrafter"/>
</dbReference>
<dbReference type="InterPro" id="IPR050138">
    <property type="entry name" value="DHOase/Allantoinase_Hydrolase"/>
</dbReference>
<keyword evidence="3" id="KW-1185">Reference proteome</keyword>
<protein>
    <submittedName>
        <fullName evidence="2">Carbohydrate esterase family 9 protein</fullName>
    </submittedName>
</protein>
<dbReference type="GO" id="GO:0006145">
    <property type="term" value="P:purine nucleobase catabolic process"/>
    <property type="evidence" value="ECO:0007669"/>
    <property type="project" value="TreeGrafter"/>
</dbReference>
<dbReference type="SUPFAM" id="SSF51556">
    <property type="entry name" value="Metallo-dependent hydrolases"/>
    <property type="match status" value="1"/>
</dbReference>
<proteinExistence type="predicted"/>
<evidence type="ECO:0000313" key="2">
    <source>
        <dbReference type="EMBL" id="KAF7330294.1"/>
    </source>
</evidence>
<dbReference type="SUPFAM" id="SSF51735">
    <property type="entry name" value="NAD(P)-binding Rossmann-fold domains"/>
    <property type="match status" value="1"/>
</dbReference>
<feature type="domain" description="Amidohydrolase-related" evidence="1">
    <location>
        <begin position="434"/>
        <end position="523"/>
    </location>
</feature>
<sequence>MSAYKSFAGARGLPIDSVLAAKNVNVILLSRPGSTKTAPSGVKVARVDYNDSAAVATIFKEHKVDFVFSTVGMEAFGVQKPLADAAKRTQKMWTGRNNGTEVFAGDILIDKGLIKGVGHFGSALLKKYGSDLVVIDAQNAWVTPGIVDIHSHMGNEPSPALEGASDGNSQKGTIQPWLRSLDALNTHDDSYALSIAGGVTTSLILPGSGDAIGGQAFVIKLRKTAERSSTSMVLEPPYTVNSSFPDPARIPRWRHMKSVFSEIALSVLISHADMLAARIQATGTVALGWIQYMLSVTRQSLSLFKQLSMTRVDCHRYNTASQIKKQQDEYCSKVQANEWDGLGEFPENLQWEALVDVVRGRVKVQIHCYEAVDFDGIVRLSNEFKFPVSAFHHAAEAYLVPDLIKKTYGPTPAIAMFATNARYKREAYRHSEFAPRILADNGMTVIMKSDHSVMNSRYLMYEAQQAYFYGLPENLAIASVISKPAEVMGMGHRIGYIKEGWDADLVIWDSHPLALGATPVQVFIDGIPQLEDVHVVQKPKAFQRAPSVPNFDKEAQEAVEYEGLPPLEPNTAKTRPVVFINVQSVFTPDAEGIQQAFLAADNSTLGTVVAEDGHITCIGVCSTDFVDATIIDLQAGSITPGLVSFGSPLGLNHIEGEPSTTDGPIYDPLSDAGVPEIVGGDGAIIRAADGLLFQTRDALLAYRAGVTSAIVAPAASVFPSGVFSGLGVSFSLGAAHKLEKGAVLQEVTGLHMAVAQALPGPSVSTQIAALRRLLLRPVEGPSKEWFLKVTSGEIPLVVFAHGADIIASLILLKKEVENAYGQTIQMTITGATEAHLLAKELGEAGVGVILNPARPFPYFWEMRRILPGPPTTEHTAVSALMAHNVTVGLGVMEIWEARNTRFEVAWASLASGGKMSRADVLALGSTNVAKLLGAKAPRILTQDLVATKGGDLLSFDSKVVAVISASRGLVDLL</sequence>
<dbReference type="InterPro" id="IPR011059">
    <property type="entry name" value="Metal-dep_hydrolase_composite"/>
</dbReference>
<dbReference type="InterPro" id="IPR006680">
    <property type="entry name" value="Amidohydro-rel"/>
</dbReference>
<dbReference type="Gene3D" id="3.40.50.720">
    <property type="entry name" value="NAD(P)-binding Rossmann-like Domain"/>
    <property type="match status" value="1"/>
</dbReference>
<evidence type="ECO:0000259" key="1">
    <source>
        <dbReference type="Pfam" id="PF01979"/>
    </source>
</evidence>
<dbReference type="GO" id="GO:0004038">
    <property type="term" value="F:allantoinase activity"/>
    <property type="evidence" value="ECO:0007669"/>
    <property type="project" value="TreeGrafter"/>
</dbReference>